<gene>
    <name evidence="1" type="ORF">V1517DRAFT_248713</name>
</gene>
<organism evidence="1 2">
    <name type="scientific">Lipomyces orientalis</name>
    <dbReference type="NCBI Taxonomy" id="1233043"/>
    <lineage>
        <taxon>Eukaryota</taxon>
        <taxon>Fungi</taxon>
        <taxon>Dikarya</taxon>
        <taxon>Ascomycota</taxon>
        <taxon>Saccharomycotina</taxon>
        <taxon>Lipomycetes</taxon>
        <taxon>Lipomycetales</taxon>
        <taxon>Lipomycetaceae</taxon>
        <taxon>Lipomyces</taxon>
    </lineage>
</organism>
<protein>
    <submittedName>
        <fullName evidence="1">Uncharacterized protein</fullName>
    </submittedName>
</protein>
<accession>A0ACC3TJD3</accession>
<reference evidence="2" key="1">
    <citation type="journal article" date="2024" name="Front. Bioeng. Biotechnol.">
        <title>Genome-scale model development and genomic sequencing of the oleaginous clade Lipomyces.</title>
        <authorList>
            <person name="Czajka J.J."/>
            <person name="Han Y."/>
            <person name="Kim J."/>
            <person name="Mondo S.J."/>
            <person name="Hofstad B.A."/>
            <person name="Robles A."/>
            <person name="Haridas S."/>
            <person name="Riley R."/>
            <person name="LaButti K."/>
            <person name="Pangilinan J."/>
            <person name="Andreopoulos W."/>
            <person name="Lipzen A."/>
            <person name="Yan J."/>
            <person name="Wang M."/>
            <person name="Ng V."/>
            <person name="Grigoriev I.V."/>
            <person name="Spatafora J.W."/>
            <person name="Magnuson J.K."/>
            <person name="Baker S.E."/>
            <person name="Pomraning K.R."/>
        </authorList>
    </citation>
    <scope>NUCLEOTIDE SEQUENCE [LARGE SCALE GENOMIC DNA]</scope>
    <source>
        <strain evidence="2">CBS 10300</strain>
    </source>
</reference>
<dbReference type="EMBL" id="MU970109">
    <property type="protein sequence ID" value="KAK9321011.1"/>
    <property type="molecule type" value="Genomic_DNA"/>
</dbReference>
<feature type="non-terminal residue" evidence="1">
    <location>
        <position position="51"/>
    </location>
</feature>
<evidence type="ECO:0000313" key="1">
    <source>
        <dbReference type="EMBL" id="KAK9321011.1"/>
    </source>
</evidence>
<comment type="caution">
    <text evidence="1">The sequence shown here is derived from an EMBL/GenBank/DDBJ whole genome shotgun (WGS) entry which is preliminary data.</text>
</comment>
<proteinExistence type="predicted"/>
<feature type="non-terminal residue" evidence="1">
    <location>
        <position position="1"/>
    </location>
</feature>
<sequence length="51" mass="6011">HNFPVTSGDIQYSWSANRVHDRDLGINSRQSGLLMQSHRHQMFDDFEFSMN</sequence>
<evidence type="ECO:0000313" key="2">
    <source>
        <dbReference type="Proteomes" id="UP001489719"/>
    </source>
</evidence>
<keyword evidence="2" id="KW-1185">Reference proteome</keyword>
<name>A0ACC3TJD3_9ASCO</name>
<dbReference type="Proteomes" id="UP001489719">
    <property type="component" value="Unassembled WGS sequence"/>
</dbReference>